<evidence type="ECO:0000256" key="1">
    <source>
        <dbReference type="SAM" id="MobiDB-lite"/>
    </source>
</evidence>
<comment type="caution">
    <text evidence="2">The sequence shown here is derived from an EMBL/GenBank/DDBJ whole genome shotgun (WGS) entry which is preliminary data.</text>
</comment>
<dbReference type="AlphaFoldDB" id="A0A3S0I385"/>
<keyword evidence="3" id="KW-1185">Reference proteome</keyword>
<evidence type="ECO:0000313" key="3">
    <source>
        <dbReference type="Proteomes" id="UP000277007"/>
    </source>
</evidence>
<name>A0A3S0I385_9PROT</name>
<organism evidence="2 3">
    <name type="scientific">Azospirillum griseum</name>
    <dbReference type="NCBI Taxonomy" id="2496639"/>
    <lineage>
        <taxon>Bacteria</taxon>
        <taxon>Pseudomonadati</taxon>
        <taxon>Pseudomonadota</taxon>
        <taxon>Alphaproteobacteria</taxon>
        <taxon>Rhodospirillales</taxon>
        <taxon>Azospirillaceae</taxon>
        <taxon>Azospirillum</taxon>
    </lineage>
</organism>
<proteinExistence type="predicted"/>
<accession>A0A3S0I385</accession>
<gene>
    <name evidence="2" type="ORF">EJ903_05675</name>
</gene>
<dbReference type="EMBL" id="RXMA01000003">
    <property type="protein sequence ID" value="RTR23054.1"/>
    <property type="molecule type" value="Genomic_DNA"/>
</dbReference>
<protein>
    <submittedName>
        <fullName evidence="2">Uncharacterized protein</fullName>
    </submittedName>
</protein>
<sequence length="124" mass="13232">MKDALHDFLAMAAAHQRATDAAVQQARANAFAAGIDTDDEHAFAVYCKRVVRATQDAADLFGTGFRSLKWPNEHHALNALAAPHLDLGGGLLDASSPRWRWYLDLDDEGPMPQSGSGDSEGGAA</sequence>
<dbReference type="RefSeq" id="WP_126612957.1">
    <property type="nucleotide sequence ID" value="NZ_JBHUCY010000004.1"/>
</dbReference>
<feature type="region of interest" description="Disordered" evidence="1">
    <location>
        <begin position="104"/>
        <end position="124"/>
    </location>
</feature>
<dbReference type="Proteomes" id="UP000277007">
    <property type="component" value="Unassembled WGS sequence"/>
</dbReference>
<evidence type="ECO:0000313" key="2">
    <source>
        <dbReference type="EMBL" id="RTR23054.1"/>
    </source>
</evidence>
<reference evidence="2 3" key="1">
    <citation type="submission" date="2018-12" db="EMBL/GenBank/DDBJ databases">
        <authorList>
            <person name="Yang Y."/>
        </authorList>
    </citation>
    <scope>NUCLEOTIDE SEQUENCE [LARGE SCALE GENOMIC DNA]</scope>
    <source>
        <strain evidence="2 3">L-25-5w-1</strain>
    </source>
</reference>